<reference evidence="2" key="1">
    <citation type="journal article" date="2023" name="Nat. Commun.">
        <title>Diploid and tetraploid genomes of Acorus and the evolution of monocots.</title>
        <authorList>
            <person name="Ma L."/>
            <person name="Liu K.W."/>
            <person name="Li Z."/>
            <person name="Hsiao Y.Y."/>
            <person name="Qi Y."/>
            <person name="Fu T."/>
            <person name="Tang G.D."/>
            <person name="Zhang D."/>
            <person name="Sun W.H."/>
            <person name="Liu D.K."/>
            <person name="Li Y."/>
            <person name="Chen G.Z."/>
            <person name="Liu X.D."/>
            <person name="Liao X.Y."/>
            <person name="Jiang Y.T."/>
            <person name="Yu X."/>
            <person name="Hao Y."/>
            <person name="Huang J."/>
            <person name="Zhao X.W."/>
            <person name="Ke S."/>
            <person name="Chen Y.Y."/>
            <person name="Wu W.L."/>
            <person name="Hsu J.L."/>
            <person name="Lin Y.F."/>
            <person name="Huang M.D."/>
            <person name="Li C.Y."/>
            <person name="Huang L."/>
            <person name="Wang Z.W."/>
            <person name="Zhao X."/>
            <person name="Zhong W.Y."/>
            <person name="Peng D.H."/>
            <person name="Ahmad S."/>
            <person name="Lan S."/>
            <person name="Zhang J.S."/>
            <person name="Tsai W.C."/>
            <person name="Van de Peer Y."/>
            <person name="Liu Z.J."/>
        </authorList>
    </citation>
    <scope>NUCLEOTIDE SEQUENCE</scope>
    <source>
        <strain evidence="2">SCP</strain>
    </source>
</reference>
<organism evidence="2 3">
    <name type="scientific">Acorus gramineus</name>
    <name type="common">Dwarf sweet flag</name>
    <dbReference type="NCBI Taxonomy" id="55184"/>
    <lineage>
        <taxon>Eukaryota</taxon>
        <taxon>Viridiplantae</taxon>
        <taxon>Streptophyta</taxon>
        <taxon>Embryophyta</taxon>
        <taxon>Tracheophyta</taxon>
        <taxon>Spermatophyta</taxon>
        <taxon>Magnoliopsida</taxon>
        <taxon>Liliopsida</taxon>
        <taxon>Acoraceae</taxon>
        <taxon>Acorus</taxon>
    </lineage>
</organism>
<comment type="caution">
    <text evidence="2">The sequence shown here is derived from an EMBL/GenBank/DDBJ whole genome shotgun (WGS) entry which is preliminary data.</text>
</comment>
<accession>A0AAV9BTK5</accession>
<reference evidence="2" key="2">
    <citation type="submission" date="2023-06" db="EMBL/GenBank/DDBJ databases">
        <authorList>
            <person name="Ma L."/>
            <person name="Liu K.-W."/>
            <person name="Li Z."/>
            <person name="Hsiao Y.-Y."/>
            <person name="Qi Y."/>
            <person name="Fu T."/>
            <person name="Tang G."/>
            <person name="Zhang D."/>
            <person name="Sun W.-H."/>
            <person name="Liu D.-K."/>
            <person name="Li Y."/>
            <person name="Chen G.-Z."/>
            <person name="Liu X.-D."/>
            <person name="Liao X.-Y."/>
            <person name="Jiang Y.-T."/>
            <person name="Yu X."/>
            <person name="Hao Y."/>
            <person name="Huang J."/>
            <person name="Zhao X.-W."/>
            <person name="Ke S."/>
            <person name="Chen Y.-Y."/>
            <person name="Wu W.-L."/>
            <person name="Hsu J.-L."/>
            <person name="Lin Y.-F."/>
            <person name="Huang M.-D."/>
            <person name="Li C.-Y."/>
            <person name="Huang L."/>
            <person name="Wang Z.-W."/>
            <person name="Zhao X."/>
            <person name="Zhong W.-Y."/>
            <person name="Peng D.-H."/>
            <person name="Ahmad S."/>
            <person name="Lan S."/>
            <person name="Zhang J.-S."/>
            <person name="Tsai W.-C."/>
            <person name="Van De Peer Y."/>
            <person name="Liu Z.-J."/>
        </authorList>
    </citation>
    <scope>NUCLEOTIDE SEQUENCE</scope>
    <source>
        <strain evidence="2">SCP</strain>
        <tissue evidence="2">Leaves</tissue>
    </source>
</reference>
<evidence type="ECO:0000313" key="3">
    <source>
        <dbReference type="Proteomes" id="UP001179952"/>
    </source>
</evidence>
<feature type="domain" description="DUF7952" evidence="1">
    <location>
        <begin position="2"/>
        <end position="77"/>
    </location>
</feature>
<dbReference type="InterPro" id="IPR057712">
    <property type="entry name" value="DUF7952"/>
</dbReference>
<keyword evidence="3" id="KW-1185">Reference proteome</keyword>
<evidence type="ECO:0000259" key="1">
    <source>
        <dbReference type="Pfam" id="PF25826"/>
    </source>
</evidence>
<evidence type="ECO:0000313" key="2">
    <source>
        <dbReference type="EMBL" id="KAK1279564.1"/>
    </source>
</evidence>
<proteinExistence type="predicted"/>
<protein>
    <recommendedName>
        <fullName evidence="1">DUF7952 domain-containing protein</fullName>
    </recommendedName>
</protein>
<name>A0AAV9BTK5_ACOGR</name>
<gene>
    <name evidence="2" type="ORF">QJS04_geneDACA004778</name>
</gene>
<dbReference type="Proteomes" id="UP001179952">
    <property type="component" value="Unassembled WGS sequence"/>
</dbReference>
<sequence>MRFVKSKGVGESFLSIMGSFIGKKSTVDGLSVIRCGVERVFINRIFTEWRQQELLSRLISQVSKESQNSLLEVSYVSLQEHVIMKFPQSIFFNACSGRAFIFIPYLYSFS</sequence>
<dbReference type="Pfam" id="PF25826">
    <property type="entry name" value="DUF7952"/>
    <property type="match status" value="1"/>
</dbReference>
<dbReference type="AlphaFoldDB" id="A0AAV9BTK5"/>
<dbReference type="EMBL" id="JAUJYN010000001">
    <property type="protein sequence ID" value="KAK1279564.1"/>
    <property type="molecule type" value="Genomic_DNA"/>
</dbReference>